<keyword evidence="2" id="KW-0808">Transferase</keyword>
<sequence length="252" mass="29001">MAIIFENESIAMEIGSYIIGGVKSVDFYVARDVDRALGRYGIQRFVAREYLRGEMKKINARQDRFLHRRYLDNIFAVGTYQQQKRGVYLPLPDDVTPIVSDVKDVDRKCIEVASMLISKLFNIYEELKNVEALTYVPCHEQNLRIDPKTNECMCIAEELAKRVGKYVNKPVVKLVEKVKHVDLKNMSVEERWLTVQQLYKPLEQVHVDVDIESMAIIDDVITSGATLSYIAKILKEYFNVKKVYGVAIAITK</sequence>
<dbReference type="GO" id="GO:0016757">
    <property type="term" value="F:glycosyltransferase activity"/>
    <property type="evidence" value="ECO:0007669"/>
    <property type="project" value="UniProtKB-KW"/>
</dbReference>
<dbReference type="Gene3D" id="3.40.50.2020">
    <property type="match status" value="1"/>
</dbReference>
<dbReference type="BioCyc" id="IAGG583356:GHAH-720-MONOMER"/>
<evidence type="ECO:0000313" key="3">
    <source>
        <dbReference type="Proteomes" id="UP000001304"/>
    </source>
</evidence>
<reference evidence="2 3" key="1">
    <citation type="journal article" date="2010" name="Stand. Genomic Sci.">
        <title>Complete genome sequence of Ignisphaera aggregans type strain (AQ1.S1).</title>
        <authorList>
            <person name="Goker M."/>
            <person name="Held B."/>
            <person name="Lapidus A."/>
            <person name="Nolan M."/>
            <person name="Spring S."/>
            <person name="Yasawong M."/>
            <person name="Lucas S."/>
            <person name="Glavina Del Rio T."/>
            <person name="Tice H."/>
            <person name="Cheng J.F."/>
            <person name="Goodwin L."/>
            <person name="Tapia R."/>
            <person name="Pitluck S."/>
            <person name="Liolios K."/>
            <person name="Ivanova N."/>
            <person name="Mavromatis K."/>
            <person name="Mikhailova N."/>
            <person name="Pati A."/>
            <person name="Chen A."/>
            <person name="Palaniappan K."/>
            <person name="Brambilla E."/>
            <person name="Land M."/>
            <person name="Hauser L."/>
            <person name="Chang Y.J."/>
            <person name="Jeffries C.D."/>
            <person name="Brettin T."/>
            <person name="Detter J.C."/>
            <person name="Han C."/>
            <person name="Rohde M."/>
            <person name="Sikorski J."/>
            <person name="Woyke T."/>
            <person name="Bristow J."/>
            <person name="Eisen J.A."/>
            <person name="Markowitz V."/>
            <person name="Hugenholtz P."/>
            <person name="Kyrpides N.C."/>
            <person name="Klenk H.P."/>
        </authorList>
    </citation>
    <scope>NUCLEOTIDE SEQUENCE [LARGE SCALE GENOMIC DNA]</scope>
    <source>
        <strain evidence="3">DSM 17230 / JCM 13409 / AQ1.S1</strain>
    </source>
</reference>
<dbReference type="HOGENOM" id="CLU_1100944_0_0_2"/>
<dbReference type="InterPro" id="IPR051910">
    <property type="entry name" value="ComF/GntX_DNA_util-trans"/>
</dbReference>
<dbReference type="SUPFAM" id="SSF53271">
    <property type="entry name" value="PRTase-like"/>
    <property type="match status" value="1"/>
</dbReference>
<dbReference type="Proteomes" id="UP000001304">
    <property type="component" value="Chromosome"/>
</dbReference>
<organism evidence="2 3">
    <name type="scientific">Ignisphaera aggregans (strain DSM 17230 / JCM 13409 / AQ1.S1)</name>
    <dbReference type="NCBI Taxonomy" id="583356"/>
    <lineage>
        <taxon>Archaea</taxon>
        <taxon>Thermoproteota</taxon>
        <taxon>Thermoprotei</taxon>
        <taxon>Desulfurococcales</taxon>
        <taxon>Desulfurococcaceae</taxon>
        <taxon>Ignisphaera</taxon>
    </lineage>
</organism>
<dbReference type="InterPro" id="IPR000836">
    <property type="entry name" value="PRTase_dom"/>
</dbReference>
<dbReference type="KEGG" id="iag:Igag_0724"/>
<dbReference type="AlphaFoldDB" id="E0ST77"/>
<dbReference type="STRING" id="583356.Igag_0724"/>
<dbReference type="InterPro" id="IPR029057">
    <property type="entry name" value="PRTase-like"/>
</dbReference>
<protein>
    <submittedName>
        <fullName evidence="2">Amidophosphoribosyltransferase</fullName>
    </submittedName>
</protein>
<dbReference type="PANTHER" id="PTHR47505">
    <property type="entry name" value="DNA UTILIZATION PROTEIN YHGH"/>
    <property type="match status" value="1"/>
</dbReference>
<comment type="similarity">
    <text evidence="1">Belongs to the ComF/GntX family.</text>
</comment>
<keyword evidence="3" id="KW-1185">Reference proteome</keyword>
<dbReference type="EMBL" id="CP002098">
    <property type="protein sequence ID" value="ADM27554.1"/>
    <property type="molecule type" value="Genomic_DNA"/>
</dbReference>
<dbReference type="CDD" id="cd06223">
    <property type="entry name" value="PRTases_typeI"/>
    <property type="match status" value="1"/>
</dbReference>
<proteinExistence type="inferred from homology"/>
<keyword evidence="2" id="KW-0328">Glycosyltransferase</keyword>
<evidence type="ECO:0000256" key="1">
    <source>
        <dbReference type="ARBA" id="ARBA00008007"/>
    </source>
</evidence>
<accession>E0ST77</accession>
<gene>
    <name evidence="2" type="ordered locus">Igag_0724</name>
</gene>
<dbReference type="PANTHER" id="PTHR47505:SF1">
    <property type="entry name" value="DNA UTILIZATION PROTEIN YHGH"/>
    <property type="match status" value="1"/>
</dbReference>
<evidence type="ECO:0000313" key="2">
    <source>
        <dbReference type="EMBL" id="ADM27554.1"/>
    </source>
</evidence>
<name>E0ST77_IGNAA</name>